<keyword evidence="3" id="KW-1185">Reference proteome</keyword>
<dbReference type="AlphaFoldDB" id="A0A8H5X008"/>
<proteinExistence type="predicted"/>
<evidence type="ECO:0008006" key="4">
    <source>
        <dbReference type="Google" id="ProtNLM"/>
    </source>
</evidence>
<protein>
    <recommendedName>
        <fullName evidence="4">BTB domain-containing protein</fullName>
    </recommendedName>
</protein>
<feature type="compositionally biased region" description="Basic and acidic residues" evidence="1">
    <location>
        <begin position="40"/>
        <end position="58"/>
    </location>
</feature>
<feature type="region of interest" description="Disordered" evidence="1">
    <location>
        <begin position="37"/>
        <end position="61"/>
    </location>
</feature>
<dbReference type="Proteomes" id="UP000572754">
    <property type="component" value="Unassembled WGS sequence"/>
</dbReference>
<dbReference type="Gene3D" id="3.30.710.10">
    <property type="entry name" value="Potassium Channel Kv1.1, Chain A"/>
    <property type="match status" value="1"/>
</dbReference>
<reference evidence="3" key="1">
    <citation type="journal article" date="2020" name="BMC Genomics">
        <title>Correction to: Identification and distribution of gene clusters required for synthesis of sphingolipid metabolism inhibitors in diverse species of the filamentous fungus Fusarium.</title>
        <authorList>
            <person name="Kim H.S."/>
            <person name="Lohmar J.M."/>
            <person name="Busman M."/>
            <person name="Brown D.W."/>
            <person name="Naumann T.A."/>
            <person name="Divon H.H."/>
            <person name="Lysoe E."/>
            <person name="Uhlig S."/>
            <person name="Proctor R.H."/>
        </authorList>
    </citation>
    <scope>NUCLEOTIDE SEQUENCE [LARGE SCALE GENOMIC DNA]</scope>
    <source>
        <strain evidence="3">NRRL 25331</strain>
    </source>
</reference>
<dbReference type="InterPro" id="IPR011333">
    <property type="entry name" value="SKP1/BTB/POZ_sf"/>
</dbReference>
<organism evidence="2 3">
    <name type="scientific">Fusarium circinatum</name>
    <name type="common">Pitch canker fungus</name>
    <name type="synonym">Gibberella circinata</name>
    <dbReference type="NCBI Taxonomy" id="48490"/>
    <lineage>
        <taxon>Eukaryota</taxon>
        <taxon>Fungi</taxon>
        <taxon>Dikarya</taxon>
        <taxon>Ascomycota</taxon>
        <taxon>Pezizomycotina</taxon>
        <taxon>Sordariomycetes</taxon>
        <taxon>Hypocreomycetidae</taxon>
        <taxon>Hypocreales</taxon>
        <taxon>Nectriaceae</taxon>
        <taxon>Fusarium</taxon>
        <taxon>Fusarium fujikuroi species complex</taxon>
    </lineage>
</organism>
<evidence type="ECO:0000313" key="3">
    <source>
        <dbReference type="Proteomes" id="UP000572754"/>
    </source>
</evidence>
<evidence type="ECO:0000313" key="2">
    <source>
        <dbReference type="EMBL" id="KAF5676264.1"/>
    </source>
</evidence>
<evidence type="ECO:0000256" key="1">
    <source>
        <dbReference type="SAM" id="MobiDB-lite"/>
    </source>
</evidence>
<sequence>MAVLTHDVDPQGDLIVVLQEPNTANVVPEVLIRKPGTVKGKPEWQSDQDASNHPKAEPVFKTLDGSGKQLFTTRKIVNSQPESDKEPVEVHFKVSSQHMKLASPFFEKMLNGPWNESTFAGSPYTRAPRTGSGSVSLESSAEIFDDTFEKVSPHTANCNSCSPSQTREVIAHGWSPEALLLVLKVIHGMNDEFPLVISVEFLAEVAVIVDYYQCQSAVQLAGAVWRQTMYRFPLTYGKCCILWLFIAWAFGWEDAFSKLASFVIQHGEGLELVKSNGLPVRTILGKLDAKRQECISKIITRLDELTEELLDGRAGCGHRCSSMLLGSLLRERRDLPLLDPELQRPYTGYSVYKYVKKIYAFRVMDWGYMGWEGSATAHRCTILTTMEPLLKTIDDEIKNFNIS</sequence>
<reference evidence="2 3" key="2">
    <citation type="submission" date="2020-05" db="EMBL/GenBank/DDBJ databases">
        <title>Identification and distribution of gene clusters putatively required for synthesis of sphingolipid metabolism inhibitors in phylogenetically diverse species of the filamentous fungus Fusarium.</title>
        <authorList>
            <person name="Kim H.-S."/>
            <person name="Busman M."/>
            <person name="Brown D.W."/>
            <person name="Divon H."/>
            <person name="Uhlig S."/>
            <person name="Proctor R.H."/>
        </authorList>
    </citation>
    <scope>NUCLEOTIDE SEQUENCE [LARGE SCALE GENOMIC DNA]</scope>
    <source>
        <strain evidence="2 3">NRRL 25331</strain>
    </source>
</reference>
<gene>
    <name evidence="2" type="ORF">FCIRC_7185</name>
</gene>
<name>A0A8H5X008_FUSCI</name>
<dbReference type="EMBL" id="JAAQPE010000237">
    <property type="protein sequence ID" value="KAF5676264.1"/>
    <property type="molecule type" value="Genomic_DNA"/>
</dbReference>
<comment type="caution">
    <text evidence="2">The sequence shown here is derived from an EMBL/GenBank/DDBJ whole genome shotgun (WGS) entry which is preliminary data.</text>
</comment>
<accession>A0A8H5X008</accession>